<accession>A0A8H3AJK8</accession>
<dbReference type="GO" id="GO:0000252">
    <property type="term" value="F:3-beta-hydroxysteroid dehydrogenase [NAD(P)+]/C4-decarboxylase activity"/>
    <property type="evidence" value="ECO:0007669"/>
    <property type="project" value="TreeGrafter"/>
</dbReference>
<dbReference type="InterPro" id="IPR036291">
    <property type="entry name" value="NAD(P)-bd_dom_sf"/>
</dbReference>
<evidence type="ECO:0000259" key="3">
    <source>
        <dbReference type="Pfam" id="PF01073"/>
    </source>
</evidence>
<dbReference type="Pfam" id="PF01073">
    <property type="entry name" value="3Beta_HSD"/>
    <property type="match status" value="1"/>
</dbReference>
<organism evidence="4 5">
    <name type="scientific">Rhizoctonia solani</name>
    <dbReference type="NCBI Taxonomy" id="456999"/>
    <lineage>
        <taxon>Eukaryota</taxon>
        <taxon>Fungi</taxon>
        <taxon>Dikarya</taxon>
        <taxon>Basidiomycota</taxon>
        <taxon>Agaricomycotina</taxon>
        <taxon>Agaricomycetes</taxon>
        <taxon>Cantharellales</taxon>
        <taxon>Ceratobasidiaceae</taxon>
        <taxon>Rhizoctonia</taxon>
    </lineage>
</organism>
<dbReference type="InterPro" id="IPR050425">
    <property type="entry name" value="NAD(P)_dehydrat-like"/>
</dbReference>
<dbReference type="Gene3D" id="3.40.50.720">
    <property type="entry name" value="NAD(P)-binding Rossmann-like Domain"/>
    <property type="match status" value="1"/>
</dbReference>
<evidence type="ECO:0000256" key="2">
    <source>
        <dbReference type="ARBA" id="ARBA00023445"/>
    </source>
</evidence>
<dbReference type="AlphaFoldDB" id="A0A8H3AJK8"/>
<dbReference type="InterPro" id="IPR002225">
    <property type="entry name" value="3Beta_OHSteriod_DH/Estase"/>
</dbReference>
<sequence>MSDDDLAKVAVPTPHDMAEAMKAHGSATGKAYIVIGGSGLVGQYIVRTLLARGETLVRIIDVTEPKVSADSDVGAVDSLPRAEFVRADVTDYQSIANAMSRPFGNTGRTAEVVIHTVATIRNFERLAYVKHLSYQVNVHGTRNIIKVSQELGTVAALVYTSGTAVLVRPAKYLWLGLFGTRPGALVGNDTPEDIPRLTNHYISTKIEGEKLVRAVNGVKGIRTGILRPGMVIMGPESMFAALVLKNPDVNPTWGSGFTNGILNAWDLGRAHAQLADALFNRPEDVAGQSFAITGQTTAHPYHEVRHMFQVSIIYIIEAPVKCDE</sequence>
<comment type="caution">
    <text evidence="4">The sequence shown here is derived from an EMBL/GenBank/DDBJ whole genome shotgun (WGS) entry which is preliminary data.</text>
</comment>
<gene>
    <name evidence="4" type="ORF">RDB_LOCUS51301</name>
</gene>
<dbReference type="EMBL" id="CAJMWW010000078">
    <property type="protein sequence ID" value="CAE6424672.1"/>
    <property type="molecule type" value="Genomic_DNA"/>
</dbReference>
<evidence type="ECO:0000313" key="5">
    <source>
        <dbReference type="Proteomes" id="UP000663841"/>
    </source>
</evidence>
<keyword evidence="1" id="KW-0560">Oxidoreductase</keyword>
<evidence type="ECO:0000256" key="1">
    <source>
        <dbReference type="ARBA" id="ARBA00023002"/>
    </source>
</evidence>
<dbReference type="PANTHER" id="PTHR10366">
    <property type="entry name" value="NAD DEPENDENT EPIMERASE/DEHYDRATASE"/>
    <property type="match status" value="1"/>
</dbReference>
<dbReference type="GO" id="GO:0006696">
    <property type="term" value="P:ergosterol biosynthetic process"/>
    <property type="evidence" value="ECO:0007669"/>
    <property type="project" value="TreeGrafter"/>
</dbReference>
<comment type="similarity">
    <text evidence="2">Belongs to the NAD(P)-dependent epimerase/dehydratase family. Dihydroflavonol-4-reductase subfamily.</text>
</comment>
<proteinExistence type="inferred from homology"/>
<name>A0A8H3AJK8_9AGAM</name>
<evidence type="ECO:0000313" key="4">
    <source>
        <dbReference type="EMBL" id="CAE6424672.1"/>
    </source>
</evidence>
<feature type="domain" description="3-beta hydroxysteroid dehydrogenase/isomerase" evidence="3">
    <location>
        <begin position="33"/>
        <end position="245"/>
    </location>
</feature>
<reference evidence="4" key="1">
    <citation type="submission" date="2021-01" db="EMBL/GenBank/DDBJ databases">
        <authorList>
            <person name="Kaushik A."/>
        </authorList>
    </citation>
    <scope>NUCLEOTIDE SEQUENCE</scope>
    <source>
        <strain evidence="4">AG3-T5</strain>
    </source>
</reference>
<dbReference type="Proteomes" id="UP000663841">
    <property type="component" value="Unassembled WGS sequence"/>
</dbReference>
<dbReference type="GO" id="GO:0005783">
    <property type="term" value="C:endoplasmic reticulum"/>
    <property type="evidence" value="ECO:0007669"/>
    <property type="project" value="TreeGrafter"/>
</dbReference>
<dbReference type="SUPFAM" id="SSF51735">
    <property type="entry name" value="NAD(P)-binding Rossmann-fold domains"/>
    <property type="match status" value="1"/>
</dbReference>
<dbReference type="PANTHER" id="PTHR10366:SF447">
    <property type="entry name" value="HYDROXYSTEROID DEHYDROGENASE_ISOMERASE FAMILY PROTEIN, PUTATIVE (AFU_ORTHOLOGUE AFUA_1G06450)-RELATED"/>
    <property type="match status" value="1"/>
</dbReference>
<protein>
    <recommendedName>
        <fullName evidence="3">3-beta hydroxysteroid dehydrogenase/isomerase domain-containing protein</fullName>
    </recommendedName>
</protein>